<comment type="caution">
    <text evidence="6">The sequence shown here is derived from an EMBL/GenBank/DDBJ whole genome shotgun (WGS) entry which is preliminary data.</text>
</comment>
<dbReference type="PANTHER" id="PTHR10628">
    <property type="entry name" value="SIALIDASE"/>
    <property type="match status" value="1"/>
</dbReference>
<dbReference type="RefSeq" id="WP_222580209.1">
    <property type="nucleotide sequence ID" value="NZ_JAHVHU010000009.1"/>
</dbReference>
<keyword evidence="6" id="KW-0378">Hydrolase</keyword>
<evidence type="ECO:0000256" key="4">
    <source>
        <dbReference type="SAM" id="MobiDB-lite"/>
    </source>
</evidence>
<comment type="catalytic activity">
    <reaction evidence="1">
        <text>Hydrolysis of alpha-(2-&gt;3)-, alpha-(2-&gt;6)-, alpha-(2-&gt;8)- glycosidic linkages of terminal sialic acid residues in oligosaccharides, glycoproteins, glycolipids, colominic acid and synthetic substrates.</text>
        <dbReference type="EC" id="3.2.1.18"/>
    </reaction>
</comment>
<dbReference type="PANTHER" id="PTHR10628:SF30">
    <property type="entry name" value="EXO-ALPHA-SIALIDASE"/>
    <property type="match status" value="1"/>
</dbReference>
<dbReference type="GO" id="GO:0004308">
    <property type="term" value="F:exo-alpha-sialidase activity"/>
    <property type="evidence" value="ECO:0007669"/>
    <property type="project" value="UniProtKB-EC"/>
</dbReference>
<dbReference type="GO" id="GO:0005737">
    <property type="term" value="C:cytoplasm"/>
    <property type="evidence" value="ECO:0007669"/>
    <property type="project" value="TreeGrafter"/>
</dbReference>
<evidence type="ECO:0000313" key="6">
    <source>
        <dbReference type="EMBL" id="MBY5958677.1"/>
    </source>
</evidence>
<organism evidence="6 7">
    <name type="scientific">Membranihabitans marinus</name>
    <dbReference type="NCBI Taxonomy" id="1227546"/>
    <lineage>
        <taxon>Bacteria</taxon>
        <taxon>Pseudomonadati</taxon>
        <taxon>Bacteroidota</taxon>
        <taxon>Saprospiria</taxon>
        <taxon>Saprospirales</taxon>
        <taxon>Saprospiraceae</taxon>
        <taxon>Membranihabitans</taxon>
    </lineage>
</organism>
<reference evidence="6" key="1">
    <citation type="submission" date="2021-06" db="EMBL/GenBank/DDBJ databases">
        <title>44 bacteria genomes isolated from Dapeng, Shenzhen.</title>
        <authorList>
            <person name="Zheng W."/>
            <person name="Yu S."/>
            <person name="Huang Y."/>
        </authorList>
    </citation>
    <scope>NUCLEOTIDE SEQUENCE</scope>
    <source>
        <strain evidence="6">DP5N28-2</strain>
    </source>
</reference>
<dbReference type="InterPro" id="IPR026856">
    <property type="entry name" value="Sialidase_fam"/>
</dbReference>
<evidence type="ECO:0000259" key="5">
    <source>
        <dbReference type="Pfam" id="PF13088"/>
    </source>
</evidence>
<dbReference type="Gene3D" id="2.120.10.10">
    <property type="match status" value="1"/>
</dbReference>
<proteinExistence type="inferred from homology"/>
<evidence type="ECO:0000256" key="3">
    <source>
        <dbReference type="ARBA" id="ARBA00012733"/>
    </source>
</evidence>
<keyword evidence="7" id="KW-1185">Reference proteome</keyword>
<dbReference type="Pfam" id="PF13088">
    <property type="entry name" value="BNR_2"/>
    <property type="match status" value="1"/>
</dbReference>
<dbReference type="EMBL" id="JAHVHU010000009">
    <property type="protein sequence ID" value="MBY5958677.1"/>
    <property type="molecule type" value="Genomic_DNA"/>
</dbReference>
<name>A0A953L7F7_9BACT</name>
<evidence type="ECO:0000256" key="2">
    <source>
        <dbReference type="ARBA" id="ARBA00009348"/>
    </source>
</evidence>
<gene>
    <name evidence="6" type="ORF">KUV50_11065</name>
</gene>
<comment type="similarity">
    <text evidence="2">Belongs to the glycosyl hydrolase 33 family.</text>
</comment>
<protein>
    <recommendedName>
        <fullName evidence="3">exo-alpha-sialidase</fullName>
        <ecNumber evidence="3">3.2.1.18</ecNumber>
    </recommendedName>
</protein>
<dbReference type="GO" id="GO:0006689">
    <property type="term" value="P:ganglioside catabolic process"/>
    <property type="evidence" value="ECO:0007669"/>
    <property type="project" value="TreeGrafter"/>
</dbReference>
<dbReference type="EC" id="3.2.1.18" evidence="3"/>
<evidence type="ECO:0000313" key="7">
    <source>
        <dbReference type="Proteomes" id="UP000753961"/>
    </source>
</evidence>
<accession>A0A953L7F7</accession>
<dbReference type="InterPro" id="IPR036278">
    <property type="entry name" value="Sialidase_sf"/>
</dbReference>
<feature type="domain" description="Sialidase" evidence="5">
    <location>
        <begin position="68"/>
        <end position="373"/>
    </location>
</feature>
<dbReference type="CDD" id="cd15482">
    <property type="entry name" value="Sialidase_non-viral"/>
    <property type="match status" value="1"/>
</dbReference>
<dbReference type="GO" id="GO:0016020">
    <property type="term" value="C:membrane"/>
    <property type="evidence" value="ECO:0007669"/>
    <property type="project" value="TreeGrafter"/>
</dbReference>
<dbReference type="GO" id="GO:0009313">
    <property type="term" value="P:oligosaccharide catabolic process"/>
    <property type="evidence" value="ECO:0007669"/>
    <property type="project" value="TreeGrafter"/>
</dbReference>
<dbReference type="InterPro" id="IPR011040">
    <property type="entry name" value="Sialidase"/>
</dbReference>
<dbReference type="SUPFAM" id="SSF50939">
    <property type="entry name" value="Sialidases"/>
    <property type="match status" value="1"/>
</dbReference>
<dbReference type="AlphaFoldDB" id="A0A953L7F7"/>
<evidence type="ECO:0000256" key="1">
    <source>
        <dbReference type="ARBA" id="ARBA00000427"/>
    </source>
</evidence>
<feature type="region of interest" description="Disordered" evidence="4">
    <location>
        <begin position="161"/>
        <end position="181"/>
    </location>
</feature>
<dbReference type="Proteomes" id="UP000753961">
    <property type="component" value="Unassembled WGS sequence"/>
</dbReference>
<sequence length="397" mass="44009">MKAMWLKIKVSINQLVILVAMGLFLWLPGTPALAQYFWTVDSMALFTAGEDGYDTYRIPALVSTNKSTLMAFCEGRKAGSGDSGDIDIVLKRSFDNGKTWSDQVVLWDDGPNTCGNPCPVVDRTTGEIFLLLTHNLGQDHESEIIRKTAVSTRTVWVMSSTDDGETWTEPGEITSTTKDPSWGWYATGPGNGIQIEHGPRKGWLVIPCDHSFDDENGNVQGGGFEYGSHTIYSADHGKTWKLGGSIRPKVNECAVVEIGTDQSKNGTLLMNMRSYYGDHRRSQAVSYDGGISWTTPRPVDELVEPVCQASMIRHDRFRPGQKSQLLFLNPASTTTRHNMSIRISEDDGQTWPFIQTIHTGPSAYSSMVELPGQVGMLYEAGERNPYETIVFHLISKQ</sequence>